<dbReference type="PANTHER" id="PTHR45947:SF3">
    <property type="entry name" value="SULFOQUINOVOSYL TRANSFERASE SQD2"/>
    <property type="match status" value="1"/>
</dbReference>
<dbReference type="Pfam" id="PF13692">
    <property type="entry name" value="Glyco_trans_1_4"/>
    <property type="match status" value="1"/>
</dbReference>
<protein>
    <submittedName>
        <fullName evidence="1">Glycosyltransferase</fullName>
    </submittedName>
</protein>
<proteinExistence type="predicted"/>
<gene>
    <name evidence="1" type="ORF">EBB79_02510</name>
</gene>
<dbReference type="PANTHER" id="PTHR45947">
    <property type="entry name" value="SULFOQUINOVOSYL TRANSFERASE SQD2"/>
    <property type="match status" value="1"/>
</dbReference>
<dbReference type="OrthoDB" id="5443996at2"/>
<organism evidence="1 2">
    <name type="scientific">Parasedimentitalea marina</name>
    <dbReference type="NCBI Taxonomy" id="2483033"/>
    <lineage>
        <taxon>Bacteria</taxon>
        <taxon>Pseudomonadati</taxon>
        <taxon>Pseudomonadota</taxon>
        <taxon>Alphaproteobacteria</taxon>
        <taxon>Rhodobacterales</taxon>
        <taxon>Paracoccaceae</taxon>
        <taxon>Parasedimentitalea</taxon>
    </lineage>
</organism>
<reference evidence="1 2" key="1">
    <citation type="submission" date="2018-10" db="EMBL/GenBank/DDBJ databases">
        <title>Parasedimentitalea marina sp. nov., a psychrophilic bacterium isolated from deep seawater of the New Britain Trench.</title>
        <authorList>
            <person name="Cao J."/>
        </authorList>
    </citation>
    <scope>NUCLEOTIDE SEQUENCE [LARGE SCALE GENOMIC DNA]</scope>
    <source>
        <strain evidence="1 2">W43</strain>
    </source>
</reference>
<dbReference type="SUPFAM" id="SSF53756">
    <property type="entry name" value="UDP-Glycosyltransferase/glycogen phosphorylase"/>
    <property type="match status" value="1"/>
</dbReference>
<dbReference type="Proteomes" id="UP000283063">
    <property type="component" value="Chromosome"/>
</dbReference>
<dbReference type="Gene3D" id="3.40.50.2000">
    <property type="entry name" value="Glycogen Phosphorylase B"/>
    <property type="match status" value="2"/>
</dbReference>
<accession>A0A3T0MYS3</accession>
<dbReference type="KEGG" id="sedi:EBB79_02510"/>
<keyword evidence="1" id="KW-0808">Transferase</keyword>
<dbReference type="GO" id="GO:0016757">
    <property type="term" value="F:glycosyltransferase activity"/>
    <property type="evidence" value="ECO:0007669"/>
    <property type="project" value="TreeGrafter"/>
</dbReference>
<sequence>MTLGQGKRVAFYAPMKSPHHPVPSGDREMARNLIAVIGAGGAQVDLVSELKIYDKQGDTLVQQDLRDRAQAEAAQLIREMPSADVWVTYHNYYKAPDLIGPTVASARGIPYVQIESTRAYSRLAGCWADFAQSAHDACDAADVIFYLTANDLITLERERHGRQALVHLPPFLPVETLPARSTLNGPMLAAGMMREGDKLASYRLIAEVLPHLAGDWQLHIAGDGPARGQVESLMAPFGERVVFLGQLTRDQMAEAYGQASLFFWPGVNEAFGMVYLEAQSHGLPVVAQDRPGLRDILSPAQYPSPDLGPQVLATKICRLLDDRDLRAKRGTDARTMIATTHLAPAATQRFWSTVTPYLEIST</sequence>
<dbReference type="CDD" id="cd03801">
    <property type="entry name" value="GT4_PimA-like"/>
    <property type="match status" value="1"/>
</dbReference>
<dbReference type="EMBL" id="CP033219">
    <property type="protein sequence ID" value="AZV76879.1"/>
    <property type="molecule type" value="Genomic_DNA"/>
</dbReference>
<dbReference type="AlphaFoldDB" id="A0A3T0MYS3"/>
<keyword evidence="2" id="KW-1185">Reference proteome</keyword>
<dbReference type="RefSeq" id="WP_127747347.1">
    <property type="nucleotide sequence ID" value="NZ_CP033219.1"/>
</dbReference>
<name>A0A3T0MYS3_9RHOB</name>
<evidence type="ECO:0000313" key="2">
    <source>
        <dbReference type="Proteomes" id="UP000283063"/>
    </source>
</evidence>
<dbReference type="InterPro" id="IPR050194">
    <property type="entry name" value="Glycosyltransferase_grp1"/>
</dbReference>
<evidence type="ECO:0000313" key="1">
    <source>
        <dbReference type="EMBL" id="AZV76879.1"/>
    </source>
</evidence>